<dbReference type="EMBL" id="PCSB01000022">
    <property type="protein sequence ID" value="PIP31887.1"/>
    <property type="molecule type" value="Genomic_DNA"/>
</dbReference>
<evidence type="ECO:0000313" key="4">
    <source>
        <dbReference type="Proteomes" id="UP000230447"/>
    </source>
</evidence>
<keyword evidence="2" id="KW-1133">Transmembrane helix</keyword>
<proteinExistence type="predicted"/>
<organism evidence="3 4">
    <name type="scientific">bacterium (Candidatus Gribaldobacteria) CG23_combo_of_CG06-09_8_20_14_all_37_87_8</name>
    <dbReference type="NCBI Taxonomy" id="2014278"/>
    <lineage>
        <taxon>Bacteria</taxon>
        <taxon>Candidatus Gribaldobacteria</taxon>
    </lineage>
</organism>
<evidence type="ECO:0000256" key="1">
    <source>
        <dbReference type="SAM" id="MobiDB-lite"/>
    </source>
</evidence>
<keyword evidence="2" id="KW-0472">Membrane</keyword>
<gene>
    <name evidence="3" type="ORF">COX24_01150</name>
</gene>
<keyword evidence="2" id="KW-0812">Transmembrane</keyword>
<feature type="transmembrane region" description="Helical" evidence="2">
    <location>
        <begin position="70"/>
        <end position="92"/>
    </location>
</feature>
<dbReference type="AlphaFoldDB" id="A0A2G9ZFF1"/>
<reference evidence="3 4" key="1">
    <citation type="submission" date="2017-09" db="EMBL/GenBank/DDBJ databases">
        <title>Depth-based differentiation of microbial function through sediment-hosted aquifers and enrichment of novel symbionts in the deep terrestrial subsurface.</title>
        <authorList>
            <person name="Probst A.J."/>
            <person name="Ladd B."/>
            <person name="Jarett J.K."/>
            <person name="Geller-Mcgrath D.E."/>
            <person name="Sieber C.M."/>
            <person name="Emerson J.B."/>
            <person name="Anantharaman K."/>
            <person name="Thomas B.C."/>
            <person name="Malmstrom R."/>
            <person name="Stieglmeier M."/>
            <person name="Klingl A."/>
            <person name="Woyke T."/>
            <person name="Ryan C.M."/>
            <person name="Banfield J.F."/>
        </authorList>
    </citation>
    <scope>NUCLEOTIDE SEQUENCE [LARGE SCALE GENOMIC DNA]</scope>
    <source>
        <strain evidence="3">CG23_combo_of_CG06-09_8_20_14_all_37_87_8</strain>
    </source>
</reference>
<feature type="transmembrane region" description="Helical" evidence="2">
    <location>
        <begin position="98"/>
        <end position="115"/>
    </location>
</feature>
<feature type="region of interest" description="Disordered" evidence="1">
    <location>
        <begin position="1"/>
        <end position="62"/>
    </location>
</feature>
<sequence length="170" mass="18316">MIEENKKQPNKSEKSQEGNNQETGDQEPFAGANRAAMAGGQGESASSDEPDSQAEEEGAPDTKILDPGGIMILIIAFGFDVLGWICAALIAAFGIGVILGQIVNVFGFLTIAFLLKMHNKDKADDILQDKVWDIMKTLFKKNKINSIAEILPGIGDIWPGFTLMAYKGLS</sequence>
<evidence type="ECO:0000313" key="3">
    <source>
        <dbReference type="EMBL" id="PIP31887.1"/>
    </source>
</evidence>
<dbReference type="Proteomes" id="UP000230447">
    <property type="component" value="Unassembled WGS sequence"/>
</dbReference>
<evidence type="ECO:0000256" key="2">
    <source>
        <dbReference type="SAM" id="Phobius"/>
    </source>
</evidence>
<accession>A0A2G9ZFF1</accession>
<feature type="compositionally biased region" description="Acidic residues" evidence="1">
    <location>
        <begin position="46"/>
        <end position="59"/>
    </location>
</feature>
<protein>
    <submittedName>
        <fullName evidence="3">Uncharacterized protein</fullName>
    </submittedName>
</protein>
<name>A0A2G9ZFF1_9BACT</name>
<comment type="caution">
    <text evidence="3">The sequence shown here is derived from an EMBL/GenBank/DDBJ whole genome shotgun (WGS) entry which is preliminary data.</text>
</comment>
<feature type="compositionally biased region" description="Basic and acidic residues" evidence="1">
    <location>
        <begin position="1"/>
        <end position="16"/>
    </location>
</feature>